<keyword evidence="5" id="KW-1185">Reference proteome</keyword>
<evidence type="ECO:0000313" key="4">
    <source>
        <dbReference type="EMBL" id="KAJ8795576.1"/>
    </source>
</evidence>
<dbReference type="AlphaFoldDB" id="A0AB34HX74"/>
<dbReference type="PANTHER" id="PTHR11339:SF401">
    <property type="entry name" value="MUCIN-5AC"/>
    <property type="match status" value="1"/>
</dbReference>
<dbReference type="PANTHER" id="PTHR11339">
    <property type="entry name" value="EXTRACELLULAR MATRIX GLYCOPROTEIN RELATED"/>
    <property type="match status" value="1"/>
</dbReference>
<organism evidence="4 5">
    <name type="scientific">Eschrichtius robustus</name>
    <name type="common">California gray whale</name>
    <name type="synonym">Eschrichtius gibbosus</name>
    <dbReference type="NCBI Taxonomy" id="9764"/>
    <lineage>
        <taxon>Eukaryota</taxon>
        <taxon>Metazoa</taxon>
        <taxon>Chordata</taxon>
        <taxon>Craniata</taxon>
        <taxon>Vertebrata</taxon>
        <taxon>Euteleostomi</taxon>
        <taxon>Mammalia</taxon>
        <taxon>Eutheria</taxon>
        <taxon>Laurasiatheria</taxon>
        <taxon>Artiodactyla</taxon>
        <taxon>Whippomorpha</taxon>
        <taxon>Cetacea</taxon>
        <taxon>Mysticeti</taxon>
        <taxon>Eschrichtiidae</taxon>
        <taxon>Eschrichtius</taxon>
    </lineage>
</organism>
<dbReference type="Gene3D" id="2.10.25.10">
    <property type="entry name" value="Laminin"/>
    <property type="match status" value="1"/>
</dbReference>
<keyword evidence="1" id="KW-1015">Disulfide bond</keyword>
<dbReference type="Proteomes" id="UP001159641">
    <property type="component" value="Unassembled WGS sequence"/>
</dbReference>
<dbReference type="GO" id="GO:0005615">
    <property type="term" value="C:extracellular space"/>
    <property type="evidence" value="ECO:0007669"/>
    <property type="project" value="TreeGrafter"/>
</dbReference>
<gene>
    <name evidence="4" type="ORF">J1605_002338</name>
</gene>
<protein>
    <recommendedName>
        <fullName evidence="3">VWF/SSPO/Zonadhesin-like cysteine-rich domain-containing protein</fullName>
    </recommendedName>
</protein>
<name>A0AB34HX74_ESCRO</name>
<dbReference type="InterPro" id="IPR050780">
    <property type="entry name" value="Mucin_vWF_Thrombospondin_sf"/>
</dbReference>
<evidence type="ECO:0000256" key="2">
    <source>
        <dbReference type="SAM" id="MobiDB-lite"/>
    </source>
</evidence>
<dbReference type="SMART" id="SM00832">
    <property type="entry name" value="C8"/>
    <property type="match status" value="1"/>
</dbReference>
<proteinExistence type="predicted"/>
<evidence type="ECO:0000313" key="5">
    <source>
        <dbReference type="Proteomes" id="UP001159641"/>
    </source>
</evidence>
<dbReference type="InterPro" id="IPR036084">
    <property type="entry name" value="Ser_inhib-like_sf"/>
</dbReference>
<reference evidence="4 5" key="1">
    <citation type="submission" date="2022-11" db="EMBL/GenBank/DDBJ databases">
        <title>Whole genome sequence of Eschrichtius robustus ER-17-0199.</title>
        <authorList>
            <person name="Bruniche-Olsen A."/>
            <person name="Black A.N."/>
            <person name="Fields C.J."/>
            <person name="Walden K."/>
            <person name="Dewoody J.A."/>
        </authorList>
    </citation>
    <scope>NUCLEOTIDE SEQUENCE [LARGE SCALE GENOMIC DNA]</scope>
    <source>
        <strain evidence="4">ER-17-0199</strain>
        <tissue evidence="4">Blubber</tissue>
    </source>
</reference>
<feature type="region of interest" description="Disordered" evidence="2">
    <location>
        <begin position="294"/>
        <end position="337"/>
    </location>
</feature>
<evidence type="ECO:0000259" key="3">
    <source>
        <dbReference type="SMART" id="SM00832"/>
    </source>
</evidence>
<dbReference type="SUPFAM" id="SSF57567">
    <property type="entry name" value="Serine protease inhibitors"/>
    <property type="match status" value="1"/>
</dbReference>
<accession>A0AB34HX74</accession>
<evidence type="ECO:0000256" key="1">
    <source>
        <dbReference type="ARBA" id="ARBA00023157"/>
    </source>
</evidence>
<dbReference type="GO" id="GO:0031012">
    <property type="term" value="C:extracellular matrix"/>
    <property type="evidence" value="ECO:0007669"/>
    <property type="project" value="TreeGrafter"/>
</dbReference>
<feature type="region of interest" description="Disordered" evidence="2">
    <location>
        <begin position="172"/>
        <end position="193"/>
    </location>
</feature>
<comment type="caution">
    <text evidence="4">The sequence shown here is derived from an EMBL/GenBank/DDBJ whole genome shotgun (WGS) entry which is preliminary data.</text>
</comment>
<feature type="domain" description="VWF/SSPO/Zonadhesin-like cysteine-rich" evidence="3">
    <location>
        <begin position="55"/>
        <end position="119"/>
    </location>
</feature>
<sequence>MQPDTVPASHRWPQRLGSLGAQVGPVTPLPRAPSLGKAYSLATPPWSCPMTRVSLCCRVFKPCHSVIPPWPYYQGCTFDQCHMPRGDVVCSSLELYAALCASLSVCIDWRGLTNHTCCECPPPPQSAPSRWVVAISVFEGTDTLGNPWVGLGGQGQSTGAQGAGVQGSDRLGGAGHTAGAWAKSSSQQGPGQGSLLVPSSLRCGLTLRTAFTCPADKVYRPCGPSNPSYCYMNDSANTLSRPHSPSAPHRALPEAIPITEGCFCPEDMMLFSSGTEVCVPANCSSTSLGLGLGPPRTAPSGSARLGQTPGLSTTAQVSPAPDTGAARDGLGAVEAQR</sequence>
<dbReference type="InterPro" id="IPR014853">
    <property type="entry name" value="VWF/SSPO/ZAN-like_Cys-rich_dom"/>
</dbReference>
<dbReference type="EMBL" id="JAIQCJ010000544">
    <property type="protein sequence ID" value="KAJ8795576.1"/>
    <property type="molecule type" value="Genomic_DNA"/>
</dbReference>
<dbReference type="Pfam" id="PF08742">
    <property type="entry name" value="C8"/>
    <property type="match status" value="1"/>
</dbReference>